<gene>
    <name evidence="1" type="ORF">D9V29_09970</name>
</gene>
<organism evidence="1 2">
    <name type="scientific">Mycetocola manganoxydans</name>
    <dbReference type="NCBI Taxonomy" id="699879"/>
    <lineage>
        <taxon>Bacteria</taxon>
        <taxon>Bacillati</taxon>
        <taxon>Actinomycetota</taxon>
        <taxon>Actinomycetes</taxon>
        <taxon>Micrococcales</taxon>
        <taxon>Microbacteriaceae</taxon>
        <taxon>Mycetocola</taxon>
    </lineage>
</organism>
<keyword evidence="2" id="KW-1185">Reference proteome</keyword>
<sequence>MLKNLTDPGRIEYGVASSIVAGAFCLVDPARLRPGGRLAFRGLTAGLVGGLMLIELKRTPALKHNPIALAGTAAGVAGTVFGLSEVSEKLDARMMAALTRVGIRSPRVLVAVVSTLASLASFRSGTATDDDDGGDDGDGPFYTEVDPAIRSLVDGMLQATPEHSSAALSAQWATARAEHWTPPESDEFDRWLEFSVDENTARVVPHSFTFPVKAHFRAPSGVVAEASLLVSEGRLRSLMIDVVPGTDELESYDDGDPLESLTSWPAIEDVTFVLDTP</sequence>
<dbReference type="Proteomes" id="UP000270299">
    <property type="component" value="Unassembled WGS sequence"/>
</dbReference>
<name>A0A3L6ZTB6_9MICO</name>
<comment type="caution">
    <text evidence="1">The sequence shown here is derived from an EMBL/GenBank/DDBJ whole genome shotgun (WGS) entry which is preliminary data.</text>
</comment>
<proteinExistence type="predicted"/>
<dbReference type="EMBL" id="RCUV01000009">
    <property type="protein sequence ID" value="RLP70801.1"/>
    <property type="molecule type" value="Genomic_DNA"/>
</dbReference>
<evidence type="ECO:0000313" key="1">
    <source>
        <dbReference type="EMBL" id="RLP70801.1"/>
    </source>
</evidence>
<accession>A0A3L6ZTB6</accession>
<dbReference type="AlphaFoldDB" id="A0A3L6ZTB6"/>
<reference evidence="1 2" key="1">
    <citation type="submission" date="2018-10" db="EMBL/GenBank/DDBJ databases">
        <authorList>
            <person name="Li J."/>
        </authorList>
    </citation>
    <scope>NUCLEOTIDE SEQUENCE [LARGE SCALE GENOMIC DNA]</scope>
    <source>
        <strain evidence="1 2">CCTCC AB209002</strain>
    </source>
</reference>
<protein>
    <submittedName>
        <fullName evidence="1">Uncharacterized protein</fullName>
    </submittedName>
</protein>
<evidence type="ECO:0000313" key="2">
    <source>
        <dbReference type="Proteomes" id="UP000270299"/>
    </source>
</evidence>